<protein>
    <recommendedName>
        <fullName evidence="2">Tyr recombinase domain-containing protein</fullName>
    </recommendedName>
</protein>
<evidence type="ECO:0000313" key="3">
    <source>
        <dbReference type="EMBL" id="SVE30066.1"/>
    </source>
</evidence>
<evidence type="ECO:0000256" key="1">
    <source>
        <dbReference type="ARBA" id="ARBA00023172"/>
    </source>
</evidence>
<dbReference type="GO" id="GO:0003677">
    <property type="term" value="F:DNA binding"/>
    <property type="evidence" value="ECO:0007669"/>
    <property type="project" value="InterPro"/>
</dbReference>
<accession>A0A383CCF5</accession>
<sequence length="145" mass="16782">WGEVDLKKEMVTFRRTKNGKDRTIPLSQEASEVLKARLRARIIGRGEWVFPSPNLHAPRDFYKTFMRALDKAGVTEFRFHDLRHTAGSYLAIEGVSERYIAEILGHKTLEMVKRYTHLRPEHLRDAVAVLGRQKQTNLGKSPRTI</sequence>
<keyword evidence="1" id="KW-0233">DNA recombination</keyword>
<dbReference type="GO" id="GO:0015074">
    <property type="term" value="P:DNA integration"/>
    <property type="evidence" value="ECO:0007669"/>
    <property type="project" value="InterPro"/>
</dbReference>
<dbReference type="SUPFAM" id="SSF56349">
    <property type="entry name" value="DNA breaking-rejoining enzymes"/>
    <property type="match status" value="1"/>
</dbReference>
<gene>
    <name evidence="3" type="ORF">METZ01_LOCUS482920</name>
</gene>
<proteinExistence type="predicted"/>
<dbReference type="InterPro" id="IPR050090">
    <property type="entry name" value="Tyrosine_recombinase_XerCD"/>
</dbReference>
<dbReference type="EMBL" id="UINC01207811">
    <property type="protein sequence ID" value="SVE30066.1"/>
    <property type="molecule type" value="Genomic_DNA"/>
</dbReference>
<dbReference type="Gene3D" id="1.10.443.10">
    <property type="entry name" value="Intergrase catalytic core"/>
    <property type="match status" value="1"/>
</dbReference>
<dbReference type="GO" id="GO:0006310">
    <property type="term" value="P:DNA recombination"/>
    <property type="evidence" value="ECO:0007669"/>
    <property type="project" value="UniProtKB-KW"/>
</dbReference>
<evidence type="ECO:0000259" key="2">
    <source>
        <dbReference type="PROSITE" id="PS51898"/>
    </source>
</evidence>
<name>A0A383CCF5_9ZZZZ</name>
<organism evidence="3">
    <name type="scientific">marine metagenome</name>
    <dbReference type="NCBI Taxonomy" id="408172"/>
    <lineage>
        <taxon>unclassified sequences</taxon>
        <taxon>metagenomes</taxon>
        <taxon>ecological metagenomes</taxon>
    </lineage>
</organism>
<dbReference type="PANTHER" id="PTHR30349">
    <property type="entry name" value="PHAGE INTEGRASE-RELATED"/>
    <property type="match status" value="1"/>
</dbReference>
<dbReference type="InterPro" id="IPR013762">
    <property type="entry name" value="Integrase-like_cat_sf"/>
</dbReference>
<dbReference type="PROSITE" id="PS51898">
    <property type="entry name" value="TYR_RECOMBINASE"/>
    <property type="match status" value="1"/>
</dbReference>
<dbReference type="InterPro" id="IPR002104">
    <property type="entry name" value="Integrase_catalytic"/>
</dbReference>
<dbReference type="InterPro" id="IPR011010">
    <property type="entry name" value="DNA_brk_join_enz"/>
</dbReference>
<dbReference type="AlphaFoldDB" id="A0A383CCF5"/>
<dbReference type="CDD" id="cd00796">
    <property type="entry name" value="INT_Rci_Hp1_C"/>
    <property type="match status" value="1"/>
</dbReference>
<dbReference type="Pfam" id="PF00589">
    <property type="entry name" value="Phage_integrase"/>
    <property type="match status" value="1"/>
</dbReference>
<reference evidence="3" key="1">
    <citation type="submission" date="2018-05" db="EMBL/GenBank/DDBJ databases">
        <authorList>
            <person name="Lanie J.A."/>
            <person name="Ng W.-L."/>
            <person name="Kazmierczak K.M."/>
            <person name="Andrzejewski T.M."/>
            <person name="Davidsen T.M."/>
            <person name="Wayne K.J."/>
            <person name="Tettelin H."/>
            <person name="Glass J.I."/>
            <person name="Rusch D."/>
            <person name="Podicherti R."/>
            <person name="Tsui H.-C.T."/>
            <person name="Winkler M.E."/>
        </authorList>
    </citation>
    <scope>NUCLEOTIDE SEQUENCE</scope>
</reference>
<feature type="domain" description="Tyr recombinase" evidence="2">
    <location>
        <begin position="1"/>
        <end position="128"/>
    </location>
</feature>
<dbReference type="PANTHER" id="PTHR30349:SF64">
    <property type="entry name" value="PROPHAGE INTEGRASE INTD-RELATED"/>
    <property type="match status" value="1"/>
</dbReference>
<feature type="non-terminal residue" evidence="3">
    <location>
        <position position="1"/>
    </location>
</feature>